<keyword evidence="3" id="KW-1185">Reference proteome</keyword>
<evidence type="ECO:0000313" key="2">
    <source>
        <dbReference type="EMBL" id="MFL8937998.1"/>
    </source>
</evidence>
<gene>
    <name evidence="2" type="primary">prli42</name>
    <name evidence="2" type="ORF">ACKA06_14490</name>
</gene>
<keyword evidence="1" id="KW-0812">Transmembrane</keyword>
<name>A0ABW8VTT6_9BACI</name>
<accession>A0ABW8VTT6</accession>
<keyword evidence="1" id="KW-0472">Membrane</keyword>
<protein>
    <submittedName>
        <fullName evidence="2">Stressosome-associated protein Prli42</fullName>
    </submittedName>
</protein>
<feature type="transmembrane region" description="Helical" evidence="1">
    <location>
        <begin position="15"/>
        <end position="36"/>
    </location>
</feature>
<comment type="caution">
    <text evidence="2">The sequence shown here is derived from an EMBL/GenBank/DDBJ whole genome shotgun (WGS) entry which is preliminary data.</text>
</comment>
<sequence length="37" mass="4189">MNGEIRLGNKKMRKIVVYLMLFAMIASTIMAGLTFLL</sequence>
<evidence type="ECO:0000256" key="1">
    <source>
        <dbReference type="SAM" id="Phobius"/>
    </source>
</evidence>
<reference evidence="2 3" key="1">
    <citation type="submission" date="2024-12" db="EMBL/GenBank/DDBJ databases">
        <authorList>
            <person name="Li X."/>
            <person name="Zhang D."/>
        </authorList>
    </citation>
    <scope>NUCLEOTIDE SEQUENCE [LARGE SCALE GENOMIC DNA]</scope>
    <source>
        <strain evidence="2 3">JCM19602</strain>
    </source>
</reference>
<dbReference type="NCBIfam" id="NF033880">
    <property type="entry name" value="Prli42"/>
    <property type="match status" value="1"/>
</dbReference>
<organism evidence="2 3">
    <name type="scientific">Rossellomorea oryzaecorticis</name>
    <dbReference type="NCBI Taxonomy" id="1396505"/>
    <lineage>
        <taxon>Bacteria</taxon>
        <taxon>Bacillati</taxon>
        <taxon>Bacillota</taxon>
        <taxon>Bacilli</taxon>
        <taxon>Bacillales</taxon>
        <taxon>Bacillaceae</taxon>
        <taxon>Rossellomorea</taxon>
    </lineage>
</organism>
<dbReference type="EMBL" id="JBJOSA010000012">
    <property type="protein sequence ID" value="MFL8937998.1"/>
    <property type="molecule type" value="Genomic_DNA"/>
</dbReference>
<dbReference type="InterPro" id="IPR049722">
    <property type="entry name" value="Prli42-like"/>
</dbReference>
<proteinExistence type="predicted"/>
<dbReference type="RefSeq" id="WP_156416136.1">
    <property type="nucleotide sequence ID" value="NZ_JBJOSA010000012.1"/>
</dbReference>
<keyword evidence="1" id="KW-1133">Transmembrane helix</keyword>
<evidence type="ECO:0000313" key="3">
    <source>
        <dbReference type="Proteomes" id="UP001628668"/>
    </source>
</evidence>
<dbReference type="Proteomes" id="UP001628668">
    <property type="component" value="Unassembled WGS sequence"/>
</dbReference>